<evidence type="ECO:0000313" key="1">
    <source>
        <dbReference type="EMBL" id="MBB5917165.1"/>
    </source>
</evidence>
<dbReference type="AlphaFoldDB" id="A0A7W9PJB3"/>
<accession>A0A7W9PJB3</accession>
<comment type="caution">
    <text evidence="1">The sequence shown here is derived from an EMBL/GenBank/DDBJ whole genome shotgun (WGS) entry which is preliminary data.</text>
</comment>
<dbReference type="EMBL" id="JACHIT010000002">
    <property type="protein sequence ID" value="MBB5917165.1"/>
    <property type="molecule type" value="Genomic_DNA"/>
</dbReference>
<gene>
    <name evidence="1" type="ORF">BJY24_006077</name>
</gene>
<evidence type="ECO:0000313" key="2">
    <source>
        <dbReference type="Proteomes" id="UP000540412"/>
    </source>
</evidence>
<protein>
    <submittedName>
        <fullName evidence="1">Uncharacterized protein</fullName>
    </submittedName>
</protein>
<keyword evidence="2" id="KW-1185">Reference proteome</keyword>
<organism evidence="1 2">
    <name type="scientific">Nocardia transvalensis</name>
    <dbReference type="NCBI Taxonomy" id="37333"/>
    <lineage>
        <taxon>Bacteria</taxon>
        <taxon>Bacillati</taxon>
        <taxon>Actinomycetota</taxon>
        <taxon>Actinomycetes</taxon>
        <taxon>Mycobacteriales</taxon>
        <taxon>Nocardiaceae</taxon>
        <taxon>Nocardia</taxon>
    </lineage>
</organism>
<dbReference type="RefSeq" id="WP_040748122.1">
    <property type="nucleotide sequence ID" value="NZ_JACHIT010000002.1"/>
</dbReference>
<proteinExistence type="predicted"/>
<sequence>MSGARDELHELIDQLPEARLRPALQLIRGQLETWGTDKVERDLPFFASFAAEPDLGERHEEYLRSEAGR</sequence>
<name>A0A7W9PJB3_9NOCA</name>
<dbReference type="Proteomes" id="UP000540412">
    <property type="component" value="Unassembled WGS sequence"/>
</dbReference>
<reference evidence="1 2" key="1">
    <citation type="submission" date="2020-08" db="EMBL/GenBank/DDBJ databases">
        <title>Sequencing the genomes of 1000 actinobacteria strains.</title>
        <authorList>
            <person name="Klenk H.-P."/>
        </authorList>
    </citation>
    <scope>NUCLEOTIDE SEQUENCE [LARGE SCALE GENOMIC DNA]</scope>
    <source>
        <strain evidence="1 2">DSM 43582</strain>
    </source>
</reference>